<evidence type="ECO:0000313" key="2">
    <source>
        <dbReference type="Proteomes" id="UP000799440"/>
    </source>
</evidence>
<dbReference type="Proteomes" id="UP000799440">
    <property type="component" value="Unassembled WGS sequence"/>
</dbReference>
<protein>
    <recommendedName>
        <fullName evidence="3">F-box domain-containing protein</fullName>
    </recommendedName>
</protein>
<evidence type="ECO:0000313" key="1">
    <source>
        <dbReference type="EMBL" id="KAF2745057.1"/>
    </source>
</evidence>
<gene>
    <name evidence="1" type="ORF">M011DRAFT_147762</name>
</gene>
<name>A0A6A6V795_9PLEO</name>
<accession>A0A6A6V795</accession>
<organism evidence="1 2">
    <name type="scientific">Sporormia fimetaria CBS 119925</name>
    <dbReference type="NCBI Taxonomy" id="1340428"/>
    <lineage>
        <taxon>Eukaryota</taxon>
        <taxon>Fungi</taxon>
        <taxon>Dikarya</taxon>
        <taxon>Ascomycota</taxon>
        <taxon>Pezizomycotina</taxon>
        <taxon>Dothideomycetes</taxon>
        <taxon>Pleosporomycetidae</taxon>
        <taxon>Pleosporales</taxon>
        <taxon>Sporormiaceae</taxon>
        <taxon>Sporormia</taxon>
    </lineage>
</organism>
<dbReference type="OrthoDB" id="5427059at2759"/>
<reference evidence="1" key="1">
    <citation type="journal article" date="2020" name="Stud. Mycol.">
        <title>101 Dothideomycetes genomes: a test case for predicting lifestyles and emergence of pathogens.</title>
        <authorList>
            <person name="Haridas S."/>
            <person name="Albert R."/>
            <person name="Binder M."/>
            <person name="Bloem J."/>
            <person name="Labutti K."/>
            <person name="Salamov A."/>
            <person name="Andreopoulos B."/>
            <person name="Baker S."/>
            <person name="Barry K."/>
            <person name="Bills G."/>
            <person name="Bluhm B."/>
            <person name="Cannon C."/>
            <person name="Castanera R."/>
            <person name="Culley D."/>
            <person name="Daum C."/>
            <person name="Ezra D."/>
            <person name="Gonzalez J."/>
            <person name="Henrissat B."/>
            <person name="Kuo A."/>
            <person name="Liang C."/>
            <person name="Lipzen A."/>
            <person name="Lutzoni F."/>
            <person name="Magnuson J."/>
            <person name="Mondo S."/>
            <person name="Nolan M."/>
            <person name="Ohm R."/>
            <person name="Pangilinan J."/>
            <person name="Park H.-J."/>
            <person name="Ramirez L."/>
            <person name="Alfaro M."/>
            <person name="Sun H."/>
            <person name="Tritt A."/>
            <person name="Yoshinaga Y."/>
            <person name="Zwiers L.-H."/>
            <person name="Turgeon B."/>
            <person name="Goodwin S."/>
            <person name="Spatafora J."/>
            <person name="Crous P."/>
            <person name="Grigoriev I."/>
        </authorList>
    </citation>
    <scope>NUCLEOTIDE SEQUENCE</scope>
    <source>
        <strain evidence="1">CBS 119925</strain>
    </source>
</reference>
<proteinExistence type="predicted"/>
<dbReference type="AlphaFoldDB" id="A0A6A6V795"/>
<keyword evidence="2" id="KW-1185">Reference proteome</keyword>
<evidence type="ECO:0008006" key="3">
    <source>
        <dbReference type="Google" id="ProtNLM"/>
    </source>
</evidence>
<dbReference type="EMBL" id="MU006584">
    <property type="protein sequence ID" value="KAF2745057.1"/>
    <property type="molecule type" value="Genomic_DNA"/>
</dbReference>
<sequence>MSSPFVERLSVELKQLILCNLQDAMSLRSAALSCRALYNAFVGAETVITTRVLLNQVDIDVLPAACLAWKAACARPGTAEDIRSFIKSHLQKRQPADESWTLSSTLPISRLHTCVKQLSLQFMDTCLAKSPALATRPPTYAETTRVERALYRFEIFVNLFHVDMQDTAPREELWRTFFSCFSPWENEQLACLHDYFVRLVAPAFNAIVEEDIAWGYFRVQPAEFFNCEYIQYILSLGLERLQLISAATTYETRHPLVYSDKYPKARFDFLHDALRCANQERSDNIFLHDFTAADEQTHIAPSYFEDSDSGPMDAWRWAHLHETWEYFVYQADRATLRQWGYVMWDRDRLKRSGTLRSPWESDSDTGYEPLWDTQRDGEMEGSYLAREIIYRSGIKGRWGHTDHPYDNPNPNPNPSPGCVKRHDIFPPAEGSKGEAASGMLSDGRHIGYDAVVLLHAAITEA</sequence>